<evidence type="ECO:0000259" key="2">
    <source>
        <dbReference type="Pfam" id="PF08486"/>
    </source>
</evidence>
<dbReference type="SUPFAM" id="SSF48452">
    <property type="entry name" value="TPR-like"/>
    <property type="match status" value="1"/>
</dbReference>
<dbReference type="PANTHER" id="PTHR30032">
    <property type="entry name" value="N-ACETYLMURAMOYL-L-ALANINE AMIDASE-RELATED"/>
    <property type="match status" value="1"/>
</dbReference>
<dbReference type="SMART" id="SM00028">
    <property type="entry name" value="TPR"/>
    <property type="match status" value="3"/>
</dbReference>
<dbReference type="InterPro" id="IPR011990">
    <property type="entry name" value="TPR-like_helical_dom_sf"/>
</dbReference>
<dbReference type="EMBL" id="FNIN01000007">
    <property type="protein sequence ID" value="SDN79130.1"/>
    <property type="molecule type" value="Genomic_DNA"/>
</dbReference>
<accession>A0A1H0E9T8</accession>
<dbReference type="Pfam" id="PF13432">
    <property type="entry name" value="TPR_16"/>
    <property type="match status" value="1"/>
</dbReference>
<dbReference type="RefSeq" id="WP_092065483.1">
    <property type="nucleotide sequence ID" value="NZ_FNIN01000007.1"/>
</dbReference>
<protein>
    <submittedName>
        <fullName evidence="3">Stage II sporulation protein D</fullName>
    </submittedName>
</protein>
<dbReference type="GO" id="GO:0030435">
    <property type="term" value="P:sporulation resulting in formation of a cellular spore"/>
    <property type="evidence" value="ECO:0007669"/>
    <property type="project" value="InterPro"/>
</dbReference>
<organism evidence="3 4">
    <name type="scientific">Desulfonauticus submarinus</name>
    <dbReference type="NCBI Taxonomy" id="206665"/>
    <lineage>
        <taxon>Bacteria</taxon>
        <taxon>Pseudomonadati</taxon>
        <taxon>Thermodesulfobacteriota</taxon>
        <taxon>Desulfovibrionia</taxon>
        <taxon>Desulfovibrionales</taxon>
        <taxon>Desulfonauticaceae</taxon>
        <taxon>Desulfonauticus</taxon>
    </lineage>
</organism>
<dbReference type="GO" id="GO:0030288">
    <property type="term" value="C:outer membrane-bounded periplasmic space"/>
    <property type="evidence" value="ECO:0007669"/>
    <property type="project" value="TreeGrafter"/>
</dbReference>
<keyword evidence="1" id="KW-0802">TPR repeat</keyword>
<dbReference type="InterPro" id="IPR013693">
    <property type="entry name" value="SpoIID/LytB_N"/>
</dbReference>
<feature type="domain" description="Sporulation stage II protein D amidase enhancer LytB N-terminal" evidence="2">
    <location>
        <begin position="249"/>
        <end position="336"/>
    </location>
</feature>
<proteinExistence type="predicted"/>
<name>A0A1H0E9T8_9BACT</name>
<dbReference type="Pfam" id="PF08486">
    <property type="entry name" value="SpoIID"/>
    <property type="match status" value="1"/>
</dbReference>
<evidence type="ECO:0000256" key="1">
    <source>
        <dbReference type="PROSITE-ProRule" id="PRU00339"/>
    </source>
</evidence>
<dbReference type="STRING" id="206665.SAMN04488516_10732"/>
<dbReference type="InterPro" id="IPR051922">
    <property type="entry name" value="Bact_Sporulation_Assoc"/>
</dbReference>
<evidence type="ECO:0000313" key="3">
    <source>
        <dbReference type="EMBL" id="SDN79130.1"/>
    </source>
</evidence>
<reference evidence="3 4" key="1">
    <citation type="submission" date="2016-10" db="EMBL/GenBank/DDBJ databases">
        <authorList>
            <person name="de Groot N.N."/>
        </authorList>
    </citation>
    <scope>NUCLEOTIDE SEQUENCE [LARGE SCALE GENOMIC DNA]</scope>
    <source>
        <strain evidence="3 4">DSM 15269</strain>
    </source>
</reference>
<dbReference type="AlphaFoldDB" id="A0A1H0E9T8"/>
<dbReference type="InterPro" id="IPR019734">
    <property type="entry name" value="TPR_rpt"/>
</dbReference>
<gene>
    <name evidence="3" type="ORF">SAMN04488516_10732</name>
</gene>
<dbReference type="Gene3D" id="1.25.40.10">
    <property type="entry name" value="Tetratricopeptide repeat domain"/>
    <property type="match status" value="1"/>
</dbReference>
<dbReference type="PANTHER" id="PTHR30032:SF4">
    <property type="entry name" value="AMIDASE ENHANCER"/>
    <property type="match status" value="1"/>
</dbReference>
<sequence length="507" mass="58182">MAKIIKFTLICLFIPCITFAYSFNPKPLLDQARTYLESGNFAQAIESYDLVYTYARDVEVKAKALVRMADISALFLDQKEVAKNYYQKAIKLFPYSRELKNAYFNLAMLLYEQGSLQDSLHYFQDFIHNFPQDIRYSTADYMIERIKREIRKGEIPSFKIEPPSLGDEPMIRVLLAKVKNVNLTSKQNLWINGSSYPKGVYVFKIKNGTIYLGQKRLNRVVDLKFIDVFIFNNKKYKGRLKLKLKDNLILVINCLPMEEYLKGVVPKEMSASWPLEALKAQAVAARSYAYFVHLKSEEKDFDLSSSVASQVYGGILPQSSKSIQAVWDTRGEILMFKGKPVIAYFHSHSGGVLETAKNVWKVQFPYFRIKRDPYSNKIKKLEWRTEISLSKIENVLREKGFGLSRIKRVESKDVSPSGRVINFSITAENGEVLLASNNMRIWLGPSIIKSTLCSVKQVGTNLLFKGRGYGHGVGMSQWGAYDMAKEGKKYREILQFYYPGTTVKTIY</sequence>
<dbReference type="InterPro" id="IPR013486">
    <property type="entry name" value="SpoIID/LytB"/>
</dbReference>
<dbReference type="PROSITE" id="PS50005">
    <property type="entry name" value="TPR"/>
    <property type="match status" value="1"/>
</dbReference>
<keyword evidence="4" id="KW-1185">Reference proteome</keyword>
<feature type="repeat" description="TPR" evidence="1">
    <location>
        <begin position="100"/>
        <end position="133"/>
    </location>
</feature>
<dbReference type="Proteomes" id="UP000199602">
    <property type="component" value="Unassembled WGS sequence"/>
</dbReference>
<evidence type="ECO:0000313" key="4">
    <source>
        <dbReference type="Proteomes" id="UP000199602"/>
    </source>
</evidence>
<dbReference type="NCBIfam" id="TIGR02669">
    <property type="entry name" value="SpoIID_LytB"/>
    <property type="match status" value="1"/>
</dbReference>
<dbReference type="OrthoDB" id="9773852at2"/>